<dbReference type="EMBL" id="UZAN01051025">
    <property type="protein sequence ID" value="VDP88635.1"/>
    <property type="molecule type" value="Genomic_DNA"/>
</dbReference>
<dbReference type="Proteomes" id="UP000272942">
    <property type="component" value="Unassembled WGS sequence"/>
</dbReference>
<dbReference type="WBParaSite" id="ECPE_0001157601-mRNA-1">
    <property type="protein sequence ID" value="ECPE_0001157601-mRNA-1"/>
    <property type="gene ID" value="ECPE_0001157601"/>
</dbReference>
<reference evidence="1 2" key="2">
    <citation type="submission" date="2018-11" db="EMBL/GenBank/DDBJ databases">
        <authorList>
            <consortium name="Pathogen Informatics"/>
        </authorList>
    </citation>
    <scope>NUCLEOTIDE SEQUENCE [LARGE SCALE GENOMIC DNA]</scope>
    <source>
        <strain evidence="1 2">Egypt</strain>
    </source>
</reference>
<organism evidence="3">
    <name type="scientific">Echinostoma caproni</name>
    <dbReference type="NCBI Taxonomy" id="27848"/>
    <lineage>
        <taxon>Eukaryota</taxon>
        <taxon>Metazoa</taxon>
        <taxon>Spiralia</taxon>
        <taxon>Lophotrochozoa</taxon>
        <taxon>Platyhelminthes</taxon>
        <taxon>Trematoda</taxon>
        <taxon>Digenea</taxon>
        <taxon>Plagiorchiida</taxon>
        <taxon>Echinostomata</taxon>
        <taxon>Echinostomatoidea</taxon>
        <taxon>Echinostomatidae</taxon>
        <taxon>Echinostoma</taxon>
    </lineage>
</organism>
<evidence type="ECO:0000313" key="2">
    <source>
        <dbReference type="Proteomes" id="UP000272942"/>
    </source>
</evidence>
<gene>
    <name evidence="1" type="ORF">ECPE_LOCUS11540</name>
</gene>
<keyword evidence="2" id="KW-1185">Reference proteome</keyword>
<dbReference type="AlphaFoldDB" id="A0A183AX56"/>
<proteinExistence type="predicted"/>
<sequence>MQFSMEVVLTQGQVYQNEEQDKYELRNITAEFTLYDLFDKLLNLDAQEPDTVVVTKADCDNYKTLESSELRIVYNEVSKQAAATVSHLGYPANSQRSAKSEDWEVIH</sequence>
<protein>
    <submittedName>
        <fullName evidence="3">Ubiquitin-like domain-containing protein</fullName>
    </submittedName>
</protein>
<evidence type="ECO:0000313" key="3">
    <source>
        <dbReference type="WBParaSite" id="ECPE_0001157601-mRNA-1"/>
    </source>
</evidence>
<name>A0A183AX56_9TREM</name>
<reference evidence="3" key="1">
    <citation type="submission" date="2016-06" db="UniProtKB">
        <authorList>
            <consortium name="WormBaseParasite"/>
        </authorList>
    </citation>
    <scope>IDENTIFICATION</scope>
</reference>
<accession>A0A183AX56</accession>
<evidence type="ECO:0000313" key="1">
    <source>
        <dbReference type="EMBL" id="VDP88635.1"/>
    </source>
</evidence>